<organism evidence="2 3">
    <name type="scientific">Paenibacillus psychroresistens</name>
    <dbReference type="NCBI Taxonomy" id="1778678"/>
    <lineage>
        <taxon>Bacteria</taxon>
        <taxon>Bacillati</taxon>
        <taxon>Bacillota</taxon>
        <taxon>Bacilli</taxon>
        <taxon>Bacillales</taxon>
        <taxon>Paenibacillaceae</taxon>
        <taxon>Paenibacillus</taxon>
    </lineage>
</organism>
<dbReference type="InterPro" id="IPR025235">
    <property type="entry name" value="DUF4178"/>
</dbReference>
<evidence type="ECO:0000313" key="2">
    <source>
        <dbReference type="EMBL" id="QGQ97449.1"/>
    </source>
</evidence>
<name>A0A6B8RN30_9BACL</name>
<proteinExistence type="predicted"/>
<sequence>MSIFKRIGAIIKSEKKVPQQAVVNLLEDSNVGDIVTVDLEEYVVSGKVFYFDRGYAPHRIAYYLQNGKNISCLIIEKGRTNECFICEFVEGALDDPNDVPSTLDIDGEMSYTLESHRSDVTRTEGRTDFRSGDDVLIWRYFSTDENYFFLQWQDGKFVALQGTRTPTSEVKFMRTNRP</sequence>
<dbReference type="Pfam" id="PF13785">
    <property type="entry name" value="DUF4178"/>
    <property type="match status" value="1"/>
</dbReference>
<feature type="domain" description="DUF4178" evidence="1">
    <location>
        <begin position="31"/>
        <end position="166"/>
    </location>
</feature>
<protein>
    <submittedName>
        <fullName evidence="2">DUF4178 domain-containing protein</fullName>
    </submittedName>
</protein>
<dbReference type="EMBL" id="CP034235">
    <property type="protein sequence ID" value="QGQ97449.1"/>
    <property type="molecule type" value="Genomic_DNA"/>
</dbReference>
<dbReference type="KEGG" id="ppsc:EHS13_22450"/>
<dbReference type="RefSeq" id="WP_155702555.1">
    <property type="nucleotide sequence ID" value="NZ_CP034235.1"/>
</dbReference>
<keyword evidence="3" id="KW-1185">Reference proteome</keyword>
<evidence type="ECO:0000313" key="3">
    <source>
        <dbReference type="Proteomes" id="UP000426246"/>
    </source>
</evidence>
<reference evidence="3" key="1">
    <citation type="submission" date="2018-11" db="EMBL/GenBank/DDBJ databases">
        <title>Complete genome sequence of Paenibacillus sp. ML311-T8.</title>
        <authorList>
            <person name="Nam Y.-D."/>
            <person name="Kang J."/>
            <person name="Chung W.-H."/>
            <person name="Park Y.S."/>
        </authorList>
    </citation>
    <scope>NUCLEOTIDE SEQUENCE [LARGE SCALE GENOMIC DNA]</scope>
    <source>
        <strain evidence="3">ML311-T8</strain>
    </source>
</reference>
<evidence type="ECO:0000259" key="1">
    <source>
        <dbReference type="Pfam" id="PF13785"/>
    </source>
</evidence>
<gene>
    <name evidence="2" type="ORF">EHS13_22450</name>
</gene>
<dbReference type="Proteomes" id="UP000426246">
    <property type="component" value="Chromosome"/>
</dbReference>
<dbReference type="OrthoDB" id="2381171at2"/>
<dbReference type="AlphaFoldDB" id="A0A6B8RN30"/>
<accession>A0A6B8RN30</accession>